<feature type="compositionally biased region" description="Basic residues" evidence="1">
    <location>
        <begin position="105"/>
        <end position="117"/>
    </location>
</feature>
<dbReference type="AlphaFoldDB" id="A0A067MIU0"/>
<dbReference type="Proteomes" id="UP000027195">
    <property type="component" value="Unassembled WGS sequence"/>
</dbReference>
<sequence length="185" mass="19490">MSSAVAAGHSPAPSATSAPTTPLRSSSRIRFDSAKKRDPNNVYSEACATADLDDEDGPVGLEVSDSGDEDHPPSDSSTPEEVPSPSVAAPPAKRQKVLPASIRGGARKPALRTKHLAKTTSGDQVLVDKIGADGFLEDVTAAISVELTTRKPKVTEKTSDIRAFFTDPFFPSGSNKAKRKCKKCK</sequence>
<dbReference type="HOGENOM" id="CLU_1461083_0_0_1"/>
<gene>
    <name evidence="2" type="ORF">BOTBODRAFT_446563</name>
</gene>
<evidence type="ECO:0000313" key="3">
    <source>
        <dbReference type="Proteomes" id="UP000027195"/>
    </source>
</evidence>
<dbReference type="EMBL" id="KL198055">
    <property type="protein sequence ID" value="KDQ11787.1"/>
    <property type="molecule type" value="Genomic_DNA"/>
</dbReference>
<feature type="compositionally biased region" description="Basic and acidic residues" evidence="1">
    <location>
        <begin position="29"/>
        <end position="39"/>
    </location>
</feature>
<organism evidence="2 3">
    <name type="scientific">Botryobasidium botryosum (strain FD-172 SS1)</name>
    <dbReference type="NCBI Taxonomy" id="930990"/>
    <lineage>
        <taxon>Eukaryota</taxon>
        <taxon>Fungi</taxon>
        <taxon>Dikarya</taxon>
        <taxon>Basidiomycota</taxon>
        <taxon>Agaricomycotina</taxon>
        <taxon>Agaricomycetes</taxon>
        <taxon>Cantharellales</taxon>
        <taxon>Botryobasidiaceae</taxon>
        <taxon>Botryobasidium</taxon>
    </lineage>
</organism>
<name>A0A067MIU0_BOTB1</name>
<reference evidence="3" key="1">
    <citation type="journal article" date="2014" name="Proc. Natl. Acad. Sci. U.S.A.">
        <title>Extensive sampling of basidiomycete genomes demonstrates inadequacy of the white-rot/brown-rot paradigm for wood decay fungi.</title>
        <authorList>
            <person name="Riley R."/>
            <person name="Salamov A.A."/>
            <person name="Brown D.W."/>
            <person name="Nagy L.G."/>
            <person name="Floudas D."/>
            <person name="Held B.W."/>
            <person name="Levasseur A."/>
            <person name="Lombard V."/>
            <person name="Morin E."/>
            <person name="Otillar R."/>
            <person name="Lindquist E.A."/>
            <person name="Sun H."/>
            <person name="LaButti K.M."/>
            <person name="Schmutz J."/>
            <person name="Jabbour D."/>
            <person name="Luo H."/>
            <person name="Baker S.E."/>
            <person name="Pisabarro A.G."/>
            <person name="Walton J.D."/>
            <person name="Blanchette R.A."/>
            <person name="Henrissat B."/>
            <person name="Martin F."/>
            <person name="Cullen D."/>
            <person name="Hibbett D.S."/>
            <person name="Grigoriev I.V."/>
        </authorList>
    </citation>
    <scope>NUCLEOTIDE SEQUENCE [LARGE SCALE GENOMIC DNA]</scope>
    <source>
        <strain evidence="3">FD-172 SS1</strain>
    </source>
</reference>
<proteinExistence type="predicted"/>
<feature type="compositionally biased region" description="Low complexity" evidence="1">
    <location>
        <begin position="74"/>
        <end position="92"/>
    </location>
</feature>
<dbReference type="InParanoid" id="A0A067MIU0"/>
<evidence type="ECO:0000256" key="1">
    <source>
        <dbReference type="SAM" id="MobiDB-lite"/>
    </source>
</evidence>
<feature type="compositionally biased region" description="Low complexity" evidence="1">
    <location>
        <begin position="10"/>
        <end position="28"/>
    </location>
</feature>
<accession>A0A067MIU0</accession>
<protein>
    <submittedName>
        <fullName evidence="2">Uncharacterized protein</fullName>
    </submittedName>
</protein>
<feature type="region of interest" description="Disordered" evidence="1">
    <location>
        <begin position="1"/>
        <end position="121"/>
    </location>
</feature>
<keyword evidence="3" id="KW-1185">Reference proteome</keyword>
<evidence type="ECO:0000313" key="2">
    <source>
        <dbReference type="EMBL" id="KDQ11787.1"/>
    </source>
</evidence>